<sequence length="162" mass="17919">MRIYTVHELQGAPLDGAGLVLVKEGFSFPAFLFSWAWLLWQRLWIAFGFWLLLVAATSFIVERLLGAEAATVCSLALQLLLGFEANDIRRWTLERKGYRLTGIVGGSSLEEAERNFFARWDGPLEVVPAAPSEPGPVWPRRAPPAETSGSERIFGLFPKAGG</sequence>
<dbReference type="OrthoDB" id="7285394at2"/>
<evidence type="ECO:0000313" key="4">
    <source>
        <dbReference type="Proteomes" id="UP000006377"/>
    </source>
</evidence>
<gene>
    <name evidence="3" type="ordered locus">Plav_1236</name>
</gene>
<dbReference type="RefSeq" id="WP_012110124.1">
    <property type="nucleotide sequence ID" value="NC_009719.1"/>
</dbReference>
<feature type="transmembrane region" description="Helical" evidence="2">
    <location>
        <begin position="43"/>
        <end position="61"/>
    </location>
</feature>
<dbReference type="HOGENOM" id="CLU_128171_0_0_5"/>
<keyword evidence="2" id="KW-0812">Transmembrane</keyword>
<protein>
    <recommendedName>
        <fullName evidence="5">DUF2628 domain-containing protein</fullName>
    </recommendedName>
</protein>
<keyword evidence="4" id="KW-1185">Reference proteome</keyword>
<dbReference type="AlphaFoldDB" id="A7HSH3"/>
<keyword evidence="2" id="KW-0472">Membrane</keyword>
<evidence type="ECO:0000256" key="2">
    <source>
        <dbReference type="SAM" id="Phobius"/>
    </source>
</evidence>
<proteinExistence type="predicted"/>
<dbReference type="InterPro" id="IPR024399">
    <property type="entry name" value="DUF2628"/>
</dbReference>
<keyword evidence="2" id="KW-1133">Transmembrane helix</keyword>
<reference evidence="3 4" key="1">
    <citation type="journal article" date="2011" name="Stand. Genomic Sci.">
        <title>Complete genome sequence of Parvibaculum lavamentivorans type strain (DS-1(T)).</title>
        <authorList>
            <person name="Schleheck D."/>
            <person name="Weiss M."/>
            <person name="Pitluck S."/>
            <person name="Bruce D."/>
            <person name="Land M.L."/>
            <person name="Han S."/>
            <person name="Saunders E."/>
            <person name="Tapia R."/>
            <person name="Detter C."/>
            <person name="Brettin T."/>
            <person name="Han J."/>
            <person name="Woyke T."/>
            <person name="Goodwin L."/>
            <person name="Pennacchio L."/>
            <person name="Nolan M."/>
            <person name="Cook A.M."/>
            <person name="Kjelleberg S."/>
            <person name="Thomas T."/>
        </authorList>
    </citation>
    <scope>NUCLEOTIDE SEQUENCE [LARGE SCALE GENOMIC DNA]</scope>
    <source>
        <strain evidence="4">DS-1 / DSM 13023 / NCIMB 13966</strain>
    </source>
</reference>
<name>A7HSH3_PARL1</name>
<organism evidence="3 4">
    <name type="scientific">Parvibaculum lavamentivorans (strain DS-1 / DSM 13023 / NCIMB 13966)</name>
    <dbReference type="NCBI Taxonomy" id="402881"/>
    <lineage>
        <taxon>Bacteria</taxon>
        <taxon>Pseudomonadati</taxon>
        <taxon>Pseudomonadota</taxon>
        <taxon>Alphaproteobacteria</taxon>
        <taxon>Hyphomicrobiales</taxon>
        <taxon>Parvibaculaceae</taxon>
        <taxon>Parvibaculum</taxon>
    </lineage>
</organism>
<evidence type="ECO:0008006" key="5">
    <source>
        <dbReference type="Google" id="ProtNLM"/>
    </source>
</evidence>
<dbReference type="Proteomes" id="UP000006377">
    <property type="component" value="Chromosome"/>
</dbReference>
<feature type="transmembrane region" description="Helical" evidence="2">
    <location>
        <begin position="12"/>
        <end position="37"/>
    </location>
</feature>
<feature type="region of interest" description="Disordered" evidence="1">
    <location>
        <begin position="135"/>
        <end position="162"/>
    </location>
</feature>
<dbReference type="eggNOG" id="ENOG50331PK">
    <property type="taxonomic scope" value="Bacteria"/>
</dbReference>
<evidence type="ECO:0000313" key="3">
    <source>
        <dbReference type="EMBL" id="ABS62856.1"/>
    </source>
</evidence>
<dbReference type="KEGG" id="pla:Plav_1236"/>
<dbReference type="Pfam" id="PF10947">
    <property type="entry name" value="DUF2628"/>
    <property type="match status" value="1"/>
</dbReference>
<accession>A7HSH3</accession>
<dbReference type="EMBL" id="CP000774">
    <property type="protein sequence ID" value="ABS62856.1"/>
    <property type="molecule type" value="Genomic_DNA"/>
</dbReference>
<dbReference type="STRING" id="402881.Plav_1236"/>
<evidence type="ECO:0000256" key="1">
    <source>
        <dbReference type="SAM" id="MobiDB-lite"/>
    </source>
</evidence>